<dbReference type="InterPro" id="IPR002078">
    <property type="entry name" value="Sigma_54_int"/>
</dbReference>
<dbReference type="AlphaFoldDB" id="S9P9C8"/>
<name>S9P9C8_CYSF2</name>
<sequence length="574" mass="62929">MHESLSGLVTALREAKHFEEAAALALRRTMDVAQEAVTSSRYAGRARLLRGVVHLRPGDAYRRLVSLEHGAEQARLAVPEEGAALLTSATAWRSVVRYRRAVSIDVNLGSLEPHAEGAQVEGDAALAEGGAFSSHESRQRFLGRQASHVCVLPLRAPGGEVEGMISLEADCPAAVGREFVWRERDEELRLITDVVAPYLLALPARPVDATEVDEFLPVVGASMAGLLPILRVFAQQEETLLVSGATGAGKSRLARWCHERSPRRAGPFEVLDLVTVPEELQMAELFGWRKGAFTGATRDAVGSVARAEGGTLFIDEIDKLSLKAQAGLLHLLEERGYRPLGETTGEKRADVRFIIGTNADLLGAVRAGRFREDLYYRVNVLPIRMPSLDERRDEIPLWARYMVDRRHRERVPSGSARLTPGAELLLSGVSWPGNLRQLDNIVRRAYTLAMVGHGGSGEVVLEEQHVAQALSYEGPPGTRPLPEALKVAALAFVQEAQRRSLDLDLADAFRGFVLGTAVRQLGRDEAFRVLGRESLLRNRNHHKALRREVEKVDALLKALGEEGSPFAELLASEE</sequence>
<dbReference type="PROSITE" id="PS00688">
    <property type="entry name" value="SIGMA54_INTERACT_3"/>
    <property type="match status" value="1"/>
</dbReference>
<dbReference type="RefSeq" id="WP_002629944.1">
    <property type="nucleotide sequence ID" value="NZ_ANAH02000021.1"/>
</dbReference>
<proteinExistence type="predicted"/>
<keyword evidence="8" id="KW-1185">Reference proteome</keyword>
<comment type="caution">
    <text evidence="7">The sequence shown here is derived from an EMBL/GenBank/DDBJ whole genome shotgun (WGS) entry which is preliminary data.</text>
</comment>
<evidence type="ECO:0000313" key="8">
    <source>
        <dbReference type="Proteomes" id="UP000011682"/>
    </source>
</evidence>
<accession>S9P9C8</accession>
<keyword evidence="1" id="KW-0547">Nucleotide-binding</keyword>
<dbReference type="SMART" id="SM00382">
    <property type="entry name" value="AAA"/>
    <property type="match status" value="1"/>
</dbReference>
<evidence type="ECO:0000256" key="5">
    <source>
        <dbReference type="ARBA" id="ARBA00023163"/>
    </source>
</evidence>
<dbReference type="Proteomes" id="UP000011682">
    <property type="component" value="Unassembled WGS sequence"/>
</dbReference>
<evidence type="ECO:0000256" key="1">
    <source>
        <dbReference type="ARBA" id="ARBA00022741"/>
    </source>
</evidence>
<dbReference type="GO" id="GO:0005524">
    <property type="term" value="F:ATP binding"/>
    <property type="evidence" value="ECO:0007669"/>
    <property type="project" value="UniProtKB-KW"/>
</dbReference>
<dbReference type="InterPro" id="IPR025943">
    <property type="entry name" value="Sigma_54_int_dom_ATP-bd_2"/>
</dbReference>
<reference evidence="7" key="1">
    <citation type="submission" date="2013-05" db="EMBL/GenBank/DDBJ databases">
        <title>Genome assembly of Cystobacter fuscus DSM 2262.</title>
        <authorList>
            <person name="Sharma G."/>
            <person name="Khatri I."/>
            <person name="Kaur C."/>
            <person name="Mayilraj S."/>
            <person name="Subramanian S."/>
        </authorList>
    </citation>
    <scope>NUCLEOTIDE SEQUENCE [LARGE SCALE GENOMIC DNA]</scope>
    <source>
        <strain evidence="7">DSM 2262</strain>
    </source>
</reference>
<protein>
    <submittedName>
        <fullName evidence="7">NtrC</fullName>
    </submittedName>
</protein>
<gene>
    <name evidence="7" type="ORF">D187_003602</name>
</gene>
<keyword evidence="2" id="KW-0067">ATP-binding</keyword>
<keyword evidence="4" id="KW-0238">DNA-binding</keyword>
<feature type="domain" description="Sigma-54 factor interaction" evidence="6">
    <location>
        <begin position="216"/>
        <end position="447"/>
    </location>
</feature>
<dbReference type="SUPFAM" id="SSF52540">
    <property type="entry name" value="P-loop containing nucleoside triphosphate hydrolases"/>
    <property type="match status" value="1"/>
</dbReference>
<dbReference type="PROSITE" id="PS00676">
    <property type="entry name" value="SIGMA54_INTERACT_2"/>
    <property type="match status" value="1"/>
</dbReference>
<dbReference type="OrthoDB" id="5488837at2"/>
<dbReference type="CDD" id="cd00009">
    <property type="entry name" value="AAA"/>
    <property type="match status" value="1"/>
</dbReference>
<dbReference type="InterPro" id="IPR025944">
    <property type="entry name" value="Sigma_54_int_dom_CS"/>
</dbReference>
<evidence type="ECO:0000256" key="4">
    <source>
        <dbReference type="ARBA" id="ARBA00023125"/>
    </source>
</evidence>
<dbReference type="Pfam" id="PF00158">
    <property type="entry name" value="Sigma54_activat"/>
    <property type="match status" value="1"/>
</dbReference>
<dbReference type="PANTHER" id="PTHR32071">
    <property type="entry name" value="TRANSCRIPTIONAL REGULATORY PROTEIN"/>
    <property type="match status" value="1"/>
</dbReference>
<evidence type="ECO:0000259" key="6">
    <source>
        <dbReference type="PROSITE" id="PS50045"/>
    </source>
</evidence>
<dbReference type="Pfam" id="PF25601">
    <property type="entry name" value="AAA_lid_14"/>
    <property type="match status" value="1"/>
</dbReference>
<dbReference type="InterPro" id="IPR027417">
    <property type="entry name" value="P-loop_NTPase"/>
</dbReference>
<evidence type="ECO:0000256" key="2">
    <source>
        <dbReference type="ARBA" id="ARBA00022840"/>
    </source>
</evidence>
<dbReference type="EMBL" id="ANAH02000021">
    <property type="protein sequence ID" value="EPX58887.1"/>
    <property type="molecule type" value="Genomic_DNA"/>
</dbReference>
<dbReference type="InterPro" id="IPR003593">
    <property type="entry name" value="AAA+_ATPase"/>
</dbReference>
<dbReference type="InterPro" id="IPR058031">
    <property type="entry name" value="AAA_lid_NorR"/>
</dbReference>
<evidence type="ECO:0000256" key="3">
    <source>
        <dbReference type="ARBA" id="ARBA00023015"/>
    </source>
</evidence>
<dbReference type="PROSITE" id="PS50045">
    <property type="entry name" value="SIGMA54_INTERACT_4"/>
    <property type="match status" value="1"/>
</dbReference>
<dbReference type="GO" id="GO:0003677">
    <property type="term" value="F:DNA binding"/>
    <property type="evidence" value="ECO:0007669"/>
    <property type="project" value="UniProtKB-KW"/>
</dbReference>
<dbReference type="eggNOG" id="COG3829">
    <property type="taxonomic scope" value="Bacteria"/>
</dbReference>
<evidence type="ECO:0000313" key="7">
    <source>
        <dbReference type="EMBL" id="EPX58887.1"/>
    </source>
</evidence>
<organism evidence="7 8">
    <name type="scientific">Cystobacter fuscus (strain ATCC 25194 / DSM 2262 / NBRC 100088 / M29)</name>
    <dbReference type="NCBI Taxonomy" id="1242864"/>
    <lineage>
        <taxon>Bacteria</taxon>
        <taxon>Pseudomonadati</taxon>
        <taxon>Myxococcota</taxon>
        <taxon>Myxococcia</taxon>
        <taxon>Myxococcales</taxon>
        <taxon>Cystobacterineae</taxon>
        <taxon>Archangiaceae</taxon>
        <taxon>Cystobacter</taxon>
    </lineage>
</organism>
<keyword evidence="5" id="KW-0804">Transcription</keyword>
<keyword evidence="3" id="KW-0805">Transcription regulation</keyword>
<dbReference type="GO" id="GO:0006355">
    <property type="term" value="P:regulation of DNA-templated transcription"/>
    <property type="evidence" value="ECO:0007669"/>
    <property type="project" value="InterPro"/>
</dbReference>
<dbReference type="Gene3D" id="1.10.8.60">
    <property type="match status" value="1"/>
</dbReference>
<dbReference type="Gene3D" id="3.40.50.300">
    <property type="entry name" value="P-loop containing nucleotide triphosphate hydrolases"/>
    <property type="match status" value="1"/>
</dbReference>